<dbReference type="Pfam" id="PF08817">
    <property type="entry name" value="YukD"/>
    <property type="match status" value="1"/>
</dbReference>
<dbReference type="AlphaFoldDB" id="A0A6M8AYP5"/>
<dbReference type="Pfam" id="PF19053">
    <property type="entry name" value="EccD"/>
    <property type="match status" value="1"/>
</dbReference>
<feature type="transmembrane region" description="Helical" evidence="1">
    <location>
        <begin position="138"/>
        <end position="159"/>
    </location>
</feature>
<feature type="transmembrane region" description="Helical" evidence="1">
    <location>
        <begin position="372"/>
        <end position="391"/>
    </location>
</feature>
<dbReference type="EMBL" id="CP053642">
    <property type="protein sequence ID" value="QKD78968.1"/>
    <property type="molecule type" value="Genomic_DNA"/>
</dbReference>
<organism evidence="3 4">
    <name type="scientific">Actinomyces marmotae</name>
    <dbReference type="NCBI Taxonomy" id="2737173"/>
    <lineage>
        <taxon>Bacteria</taxon>
        <taxon>Bacillati</taxon>
        <taxon>Actinomycetota</taxon>
        <taxon>Actinomycetes</taxon>
        <taxon>Actinomycetales</taxon>
        <taxon>Actinomycetaceae</taxon>
        <taxon>Actinomyces</taxon>
    </lineage>
</organism>
<keyword evidence="1" id="KW-0472">Membrane</keyword>
<dbReference type="KEGG" id="amam:HPC72_00645"/>
<dbReference type="Proteomes" id="UP000504752">
    <property type="component" value="Chromosome"/>
</dbReference>
<dbReference type="RefSeq" id="WP_159522668.1">
    <property type="nucleotide sequence ID" value="NZ_CP053642.1"/>
</dbReference>
<feature type="domain" description="EccD-like transmembrane" evidence="2">
    <location>
        <begin position="113"/>
        <end position="426"/>
    </location>
</feature>
<protein>
    <recommendedName>
        <fullName evidence="2">EccD-like transmembrane domain-containing protein</fullName>
    </recommendedName>
</protein>
<feature type="transmembrane region" description="Helical" evidence="1">
    <location>
        <begin position="166"/>
        <end position="185"/>
    </location>
</feature>
<keyword evidence="1" id="KW-0812">Transmembrane</keyword>
<sequence>MPYTRLTLVTERSRAEAVLPSDEPMGIQMPMLMDLLGLTVGNHIPSVSLVRPDGALVDLELDLAAQSVFDGEIIRVVADDQAPAPMQVADISNGLAEATDTHPDRWSERDRMRLVGSVTAIALASAIWPWAFDTASASSAWVALVPGALAMAAESIVAAASNRHRAVVGTLGGLLACGLLLPGAWAAHAAGATIASVVVLLVCAGAHCLGQHRIGWASGTLLGLGLVGIWAALDRVAASSEIAHGAMGLICLIVLGVLPWSALTSSGISRLDDDAMAGRLTDRHRLHRSIRHAHDHLLSAVLVTAIGLGASAFALATYTDPWAIALTLCLSLTVLLRSRAFPLTAEVAALWLAALMPALVLSTRIPEISRPWAIGAAAILITTTSLMNPAARDRIRLRRIGDRVETLATVATFPLLCGLSGLYSHLLAALA</sequence>
<proteinExistence type="predicted"/>
<keyword evidence="1" id="KW-1133">Transmembrane helix</keyword>
<feature type="transmembrane region" description="Helical" evidence="1">
    <location>
        <begin position="245"/>
        <end position="263"/>
    </location>
</feature>
<evidence type="ECO:0000259" key="2">
    <source>
        <dbReference type="Pfam" id="PF19053"/>
    </source>
</evidence>
<feature type="transmembrane region" description="Helical" evidence="1">
    <location>
        <begin position="216"/>
        <end position="233"/>
    </location>
</feature>
<dbReference type="InterPro" id="IPR024962">
    <property type="entry name" value="YukD-like"/>
</dbReference>
<accession>A0A6M8AYP5</accession>
<evidence type="ECO:0000313" key="3">
    <source>
        <dbReference type="EMBL" id="QKD78968.1"/>
    </source>
</evidence>
<name>A0A6M8AYP5_9ACTO</name>
<keyword evidence="4" id="KW-1185">Reference proteome</keyword>
<gene>
    <name evidence="3" type="ORF">HPC72_00645</name>
</gene>
<feature type="transmembrane region" description="Helical" evidence="1">
    <location>
        <begin position="191"/>
        <end position="209"/>
    </location>
</feature>
<feature type="transmembrane region" description="Helical" evidence="1">
    <location>
        <begin position="347"/>
        <end position="366"/>
    </location>
</feature>
<reference evidence="3 4" key="1">
    <citation type="submission" date="2020-05" db="EMBL/GenBank/DDBJ databases">
        <title>Actinomyces sp. zg-325.</title>
        <authorList>
            <person name="Yang C."/>
        </authorList>
    </citation>
    <scope>NUCLEOTIDE SEQUENCE [LARGE SCALE GENOMIC DNA]</scope>
    <source>
        <strain evidence="4">zg-325</strain>
    </source>
</reference>
<feature type="transmembrane region" description="Helical" evidence="1">
    <location>
        <begin position="114"/>
        <end position="132"/>
    </location>
</feature>
<feature type="transmembrane region" description="Helical" evidence="1">
    <location>
        <begin position="403"/>
        <end position="423"/>
    </location>
</feature>
<dbReference type="InterPro" id="IPR044049">
    <property type="entry name" value="EccD_transm"/>
</dbReference>
<evidence type="ECO:0000313" key="4">
    <source>
        <dbReference type="Proteomes" id="UP000504752"/>
    </source>
</evidence>
<dbReference type="Gene3D" id="3.10.20.90">
    <property type="entry name" value="Phosphatidylinositol 3-kinase Catalytic Subunit, Chain A, domain 1"/>
    <property type="match status" value="1"/>
</dbReference>
<feature type="transmembrane region" description="Helical" evidence="1">
    <location>
        <begin position="297"/>
        <end position="316"/>
    </location>
</feature>
<evidence type="ECO:0000256" key="1">
    <source>
        <dbReference type="SAM" id="Phobius"/>
    </source>
</evidence>